<comment type="similarity">
    <text evidence="6">Belongs to the iron/ascorbate-dependent oxidoreductase family.</text>
</comment>
<dbReference type="AlphaFoldDB" id="A0AA88QXD4"/>
<dbReference type="Gene3D" id="2.60.120.330">
    <property type="entry name" value="B-lactam Antibiotic, Isopenicillin N Synthase, Chain"/>
    <property type="match status" value="1"/>
</dbReference>
<evidence type="ECO:0000256" key="4">
    <source>
        <dbReference type="ARBA" id="ARBA00074102"/>
    </source>
</evidence>
<dbReference type="GO" id="GO:0046872">
    <property type="term" value="F:metal ion binding"/>
    <property type="evidence" value="ECO:0007669"/>
    <property type="project" value="UniProtKB-KW"/>
</dbReference>
<evidence type="ECO:0000313" key="9">
    <source>
        <dbReference type="Proteomes" id="UP001187471"/>
    </source>
</evidence>
<name>A0AA88QXD4_9ASTE</name>
<dbReference type="PANTHER" id="PTHR47990">
    <property type="entry name" value="2-OXOGLUTARATE (2OG) AND FE(II)-DEPENDENT OXYGENASE SUPERFAMILY PROTEIN-RELATED"/>
    <property type="match status" value="1"/>
</dbReference>
<gene>
    <name evidence="8" type="ORF">RJ640_028681</name>
</gene>
<dbReference type="Pfam" id="PF14226">
    <property type="entry name" value="DIOX_N"/>
    <property type="match status" value="1"/>
</dbReference>
<evidence type="ECO:0000256" key="5">
    <source>
        <dbReference type="ARBA" id="ARBA00076740"/>
    </source>
</evidence>
<dbReference type="InterPro" id="IPR026992">
    <property type="entry name" value="DIOX_N"/>
</dbReference>
<dbReference type="FunFam" id="2.60.120.330:FF:000017">
    <property type="entry name" value="2-oxoglutarate-dependent dioxygenase DAO"/>
    <property type="match status" value="1"/>
</dbReference>
<dbReference type="PROSITE" id="PS51471">
    <property type="entry name" value="FE2OG_OXY"/>
    <property type="match status" value="1"/>
</dbReference>
<dbReference type="InterPro" id="IPR027443">
    <property type="entry name" value="IPNS-like_sf"/>
</dbReference>
<comment type="function">
    <text evidence="3">2-oxoglutarate-dependent dioxygenase essential for auxin catabolism and maintenance of auxin homeostasis in reproductive organs. Catalyzes the irreversible oxidation of indole-3-acetic acid (IAA) to the biologically inactive 2-oxoindole-3-acetic acid (OxIAA).</text>
</comment>
<reference evidence="8" key="1">
    <citation type="submission" date="2022-12" db="EMBL/GenBank/DDBJ databases">
        <title>Draft genome assemblies for two species of Escallonia (Escalloniales).</title>
        <authorList>
            <person name="Chanderbali A."/>
            <person name="Dervinis C."/>
            <person name="Anghel I."/>
            <person name="Soltis D."/>
            <person name="Soltis P."/>
            <person name="Zapata F."/>
        </authorList>
    </citation>
    <scope>NUCLEOTIDE SEQUENCE</scope>
    <source>
        <strain evidence="8">UCBG92.1500</strain>
        <tissue evidence="8">Leaf</tissue>
    </source>
</reference>
<evidence type="ECO:0000256" key="1">
    <source>
        <dbReference type="ARBA" id="ARBA00022723"/>
    </source>
</evidence>
<dbReference type="SUPFAM" id="SSF51197">
    <property type="entry name" value="Clavaminate synthase-like"/>
    <property type="match status" value="1"/>
</dbReference>
<proteinExistence type="inferred from homology"/>
<dbReference type="EMBL" id="JAVXUO010001897">
    <property type="protein sequence ID" value="KAK2978127.1"/>
    <property type="molecule type" value="Genomic_DNA"/>
</dbReference>
<dbReference type="InterPro" id="IPR044861">
    <property type="entry name" value="IPNS-like_FE2OG_OXY"/>
</dbReference>
<accession>A0AA88QXD4</accession>
<dbReference type="InterPro" id="IPR005123">
    <property type="entry name" value="Oxoglu/Fe-dep_dioxygenase_dom"/>
</dbReference>
<evidence type="ECO:0000256" key="2">
    <source>
        <dbReference type="ARBA" id="ARBA00023004"/>
    </source>
</evidence>
<evidence type="ECO:0000256" key="6">
    <source>
        <dbReference type="RuleBase" id="RU003682"/>
    </source>
</evidence>
<keyword evidence="6" id="KW-0560">Oxidoreductase</keyword>
<keyword evidence="2 6" id="KW-0408">Iron</keyword>
<dbReference type="Proteomes" id="UP001187471">
    <property type="component" value="Unassembled WGS sequence"/>
</dbReference>
<comment type="caution">
    <text evidence="8">The sequence shown here is derived from an EMBL/GenBank/DDBJ whole genome shotgun (WGS) entry which is preliminary data.</text>
</comment>
<protein>
    <recommendedName>
        <fullName evidence="4">2-oxoglutarate-dependent dioxygenase DAO</fullName>
    </recommendedName>
    <alternativeName>
        <fullName evidence="5">Protein DIOXYGENASE FOR AUXIN OXIDATION</fullName>
    </alternativeName>
</protein>
<dbReference type="GO" id="GO:0016705">
    <property type="term" value="F:oxidoreductase activity, acting on paired donors, with incorporation or reduction of molecular oxygen"/>
    <property type="evidence" value="ECO:0007669"/>
    <property type="project" value="UniProtKB-ARBA"/>
</dbReference>
<organism evidence="8 9">
    <name type="scientific">Escallonia rubra</name>
    <dbReference type="NCBI Taxonomy" id="112253"/>
    <lineage>
        <taxon>Eukaryota</taxon>
        <taxon>Viridiplantae</taxon>
        <taxon>Streptophyta</taxon>
        <taxon>Embryophyta</taxon>
        <taxon>Tracheophyta</taxon>
        <taxon>Spermatophyta</taxon>
        <taxon>Magnoliopsida</taxon>
        <taxon>eudicotyledons</taxon>
        <taxon>Gunneridae</taxon>
        <taxon>Pentapetalae</taxon>
        <taxon>asterids</taxon>
        <taxon>campanulids</taxon>
        <taxon>Escalloniales</taxon>
        <taxon>Escalloniaceae</taxon>
        <taxon>Escallonia</taxon>
    </lineage>
</organism>
<evidence type="ECO:0000313" key="8">
    <source>
        <dbReference type="EMBL" id="KAK2978127.1"/>
    </source>
</evidence>
<sequence length="311" mass="35530">MGVSQIPCFDFSEEALNQIQEGSEGWKCLSHKVREACESHGCFLVVYDQIPAKLREEMFFGLKPLFQLPEETKKKYTSSIQFNGYLAKSQRAPLLAVFGIDDPSKLDTAEDFTNLMWPDGNPSFCETLHSMSSKMGELNRVIMKMIFESFDMPKHYELNSKNNSCSFRLMKYDAPPRDSDPIVAIPAHTDQNTLTILCEDEVQALEVFYENSWNQVAFPKESLLVLVGDALKAWSNGRLHASKHRVTMSNNKERYSYGFFGIPKPGTTVEVPQQLVNKEHPLRYRPFTFSDYVSFIASHRTDEALEFYAGI</sequence>
<evidence type="ECO:0000256" key="3">
    <source>
        <dbReference type="ARBA" id="ARBA00054658"/>
    </source>
</evidence>
<feature type="domain" description="Fe2OG dioxygenase" evidence="7">
    <location>
        <begin position="161"/>
        <end position="263"/>
    </location>
</feature>
<keyword evidence="1 6" id="KW-0479">Metal-binding</keyword>
<dbReference type="Pfam" id="PF03171">
    <property type="entry name" value="2OG-FeII_Oxy"/>
    <property type="match status" value="1"/>
</dbReference>
<dbReference type="InterPro" id="IPR050231">
    <property type="entry name" value="Iron_ascorbate_oxido_reductase"/>
</dbReference>
<keyword evidence="9" id="KW-1185">Reference proteome</keyword>
<evidence type="ECO:0000259" key="7">
    <source>
        <dbReference type="PROSITE" id="PS51471"/>
    </source>
</evidence>